<dbReference type="AlphaFoldDB" id="A0A2G8SKI0"/>
<dbReference type="Proteomes" id="UP000230002">
    <property type="component" value="Unassembled WGS sequence"/>
</dbReference>
<dbReference type="OrthoDB" id="3240777at2759"/>
<comment type="caution">
    <text evidence="2">The sequence shown here is derived from an EMBL/GenBank/DDBJ whole genome shotgun (WGS) entry which is preliminary data.</text>
</comment>
<gene>
    <name evidence="2" type="ORF">GSI_03049</name>
</gene>
<evidence type="ECO:0000313" key="2">
    <source>
        <dbReference type="EMBL" id="PIL34274.1"/>
    </source>
</evidence>
<sequence length="166" mass="19011">MSSKISHQRVINRVMNDMAPQVIEAVQVAFAERPDQKEIVAIPTVNSFCCFVYFSRGMVPPLDPAMANQGKGFQDPTGRTGRRLYDKYGKRYTQTIQIMYGGGDFFDKTDVKTNRQASGAGERKILKFGDAFVVHWNNFIRWTRGRDLFPDPEDDEDEEDDEEDSE</sequence>
<keyword evidence="3" id="KW-1185">Reference proteome</keyword>
<reference evidence="2 3" key="1">
    <citation type="journal article" date="2015" name="Sci. Rep.">
        <title>Chromosome-level genome map provides insights into diverse defense mechanisms in the medicinal fungus Ganoderma sinense.</title>
        <authorList>
            <person name="Zhu Y."/>
            <person name="Xu J."/>
            <person name="Sun C."/>
            <person name="Zhou S."/>
            <person name="Xu H."/>
            <person name="Nelson D.R."/>
            <person name="Qian J."/>
            <person name="Song J."/>
            <person name="Luo H."/>
            <person name="Xiang L."/>
            <person name="Li Y."/>
            <person name="Xu Z."/>
            <person name="Ji A."/>
            <person name="Wang L."/>
            <person name="Lu S."/>
            <person name="Hayward A."/>
            <person name="Sun W."/>
            <person name="Li X."/>
            <person name="Schwartz D.C."/>
            <person name="Wang Y."/>
            <person name="Chen S."/>
        </authorList>
    </citation>
    <scope>NUCLEOTIDE SEQUENCE [LARGE SCALE GENOMIC DNA]</scope>
    <source>
        <strain evidence="2 3">ZZ0214-1</strain>
    </source>
</reference>
<feature type="region of interest" description="Disordered" evidence="1">
    <location>
        <begin position="147"/>
        <end position="166"/>
    </location>
</feature>
<evidence type="ECO:0000313" key="3">
    <source>
        <dbReference type="Proteomes" id="UP000230002"/>
    </source>
</evidence>
<name>A0A2G8SKI0_9APHY</name>
<feature type="compositionally biased region" description="Acidic residues" evidence="1">
    <location>
        <begin position="150"/>
        <end position="166"/>
    </location>
</feature>
<evidence type="ECO:0000256" key="1">
    <source>
        <dbReference type="SAM" id="MobiDB-lite"/>
    </source>
</evidence>
<accession>A0A2G8SKI0</accession>
<proteinExistence type="predicted"/>
<dbReference type="EMBL" id="AYKW01000005">
    <property type="protein sequence ID" value="PIL34274.1"/>
    <property type="molecule type" value="Genomic_DNA"/>
</dbReference>
<organism evidence="2 3">
    <name type="scientific">Ganoderma sinense ZZ0214-1</name>
    <dbReference type="NCBI Taxonomy" id="1077348"/>
    <lineage>
        <taxon>Eukaryota</taxon>
        <taxon>Fungi</taxon>
        <taxon>Dikarya</taxon>
        <taxon>Basidiomycota</taxon>
        <taxon>Agaricomycotina</taxon>
        <taxon>Agaricomycetes</taxon>
        <taxon>Polyporales</taxon>
        <taxon>Polyporaceae</taxon>
        <taxon>Ganoderma</taxon>
    </lineage>
</organism>
<protein>
    <submittedName>
        <fullName evidence="2">Uncharacterized protein</fullName>
    </submittedName>
</protein>